<dbReference type="SUPFAM" id="SSF56399">
    <property type="entry name" value="ADP-ribosylation"/>
    <property type="match status" value="1"/>
</dbReference>
<comment type="caution">
    <text evidence="1">The sequence shown here is derived from an EMBL/GenBank/DDBJ whole genome shotgun (WGS) entry which is preliminary data.</text>
</comment>
<dbReference type="EMBL" id="WHUF01000008">
    <property type="protein sequence ID" value="MQA23031.1"/>
    <property type="molecule type" value="Genomic_DNA"/>
</dbReference>
<keyword evidence="2" id="KW-1185">Reference proteome</keyword>
<organism evidence="1 2">
    <name type="scientific">Rugamonas rivuli</name>
    <dbReference type="NCBI Taxonomy" id="2743358"/>
    <lineage>
        <taxon>Bacteria</taxon>
        <taxon>Pseudomonadati</taxon>
        <taxon>Pseudomonadota</taxon>
        <taxon>Betaproteobacteria</taxon>
        <taxon>Burkholderiales</taxon>
        <taxon>Oxalobacteraceae</taxon>
        <taxon>Telluria group</taxon>
        <taxon>Rugamonas</taxon>
    </lineage>
</organism>
<dbReference type="AlphaFoldDB" id="A0A843SLT5"/>
<sequence length="235" mass="25954">MNSSTALVAYHGCDITTRDDLVSGRQQHLHHSDNRYDWLGPGAYFFEGDFERALLFAQASHLNPERRYTAKPIATPAAVGAVLQVQDWLDMTTQAGIKEFSSAYQAFTAGLTVTGTPVPENRPASDTDTDVIYRVLDNAVFTWLHQARASQQPPRPSFQAVRAAFHQGDKVAPTSGFHVSTHIQISLLDNKCVVGWFLPLGATLLTEHQYGEAKARLNAALAANKKPRIRIKVQQ</sequence>
<accession>A0A843SLT5</accession>
<protein>
    <submittedName>
        <fullName evidence="1">Uncharacterized protein</fullName>
    </submittedName>
</protein>
<dbReference type="Proteomes" id="UP000444318">
    <property type="component" value="Unassembled WGS sequence"/>
</dbReference>
<gene>
    <name evidence="1" type="ORF">GEV01_26270</name>
</gene>
<reference evidence="1 2" key="1">
    <citation type="submission" date="2019-10" db="EMBL/GenBank/DDBJ databases">
        <title>Two novel species isolated from a subtropical stream in China.</title>
        <authorList>
            <person name="Lu H."/>
        </authorList>
    </citation>
    <scope>NUCLEOTIDE SEQUENCE [LARGE SCALE GENOMIC DNA]</scope>
    <source>
        <strain evidence="1 2">FT103W</strain>
    </source>
</reference>
<dbReference type="RefSeq" id="WP_328595628.1">
    <property type="nucleotide sequence ID" value="NZ_WHUF01000008.1"/>
</dbReference>
<evidence type="ECO:0000313" key="1">
    <source>
        <dbReference type="EMBL" id="MQA23031.1"/>
    </source>
</evidence>
<name>A0A843SLT5_9BURK</name>
<proteinExistence type="predicted"/>
<evidence type="ECO:0000313" key="2">
    <source>
        <dbReference type="Proteomes" id="UP000444318"/>
    </source>
</evidence>